<evidence type="ECO:0000256" key="1">
    <source>
        <dbReference type="SAM" id="MobiDB-lite"/>
    </source>
</evidence>
<gene>
    <name evidence="2" type="ORF">PEVE_00036160</name>
</gene>
<evidence type="ECO:0000313" key="3">
    <source>
        <dbReference type="Proteomes" id="UP001159427"/>
    </source>
</evidence>
<reference evidence="2 3" key="1">
    <citation type="submission" date="2022-05" db="EMBL/GenBank/DDBJ databases">
        <authorList>
            <consortium name="Genoscope - CEA"/>
            <person name="William W."/>
        </authorList>
    </citation>
    <scope>NUCLEOTIDE SEQUENCE [LARGE SCALE GENOMIC DNA]</scope>
</reference>
<feature type="compositionally biased region" description="Basic residues" evidence="1">
    <location>
        <begin position="204"/>
        <end position="214"/>
    </location>
</feature>
<feature type="compositionally biased region" description="Polar residues" evidence="1">
    <location>
        <begin position="192"/>
        <end position="203"/>
    </location>
</feature>
<dbReference type="EMBL" id="CALNXI010000571">
    <property type="protein sequence ID" value="CAH3029431.1"/>
    <property type="molecule type" value="Genomic_DNA"/>
</dbReference>
<name>A0ABN8MKT3_9CNID</name>
<evidence type="ECO:0000313" key="2">
    <source>
        <dbReference type="EMBL" id="CAH3029431.1"/>
    </source>
</evidence>
<feature type="region of interest" description="Disordered" evidence="1">
    <location>
        <begin position="192"/>
        <end position="221"/>
    </location>
</feature>
<proteinExistence type="predicted"/>
<dbReference type="Proteomes" id="UP001159427">
    <property type="component" value="Unassembled WGS sequence"/>
</dbReference>
<organism evidence="2 3">
    <name type="scientific">Porites evermanni</name>
    <dbReference type="NCBI Taxonomy" id="104178"/>
    <lineage>
        <taxon>Eukaryota</taxon>
        <taxon>Metazoa</taxon>
        <taxon>Cnidaria</taxon>
        <taxon>Anthozoa</taxon>
        <taxon>Hexacorallia</taxon>
        <taxon>Scleractinia</taxon>
        <taxon>Fungiina</taxon>
        <taxon>Poritidae</taxon>
        <taxon>Porites</taxon>
    </lineage>
</organism>
<comment type="caution">
    <text evidence="2">The sequence shown here is derived from an EMBL/GenBank/DDBJ whole genome shotgun (WGS) entry which is preliminary data.</text>
</comment>
<accession>A0ABN8MKT3</accession>
<protein>
    <submittedName>
        <fullName evidence="2">Uncharacterized protein</fullName>
    </submittedName>
</protein>
<sequence>MISAIADTCSVRLDKTNKKVYRFRALVFHQDAEGNNKEAYLKRENSIKADAPQARVKRGILSRQPKTEWKCAYNELLNERKKEDILASPLRKRSKTSLDASSDCDTLRKERQKVRFKESETLDSEAETCPTCLQIIAKDTKDYDSLMDKSKEELVTMIINLNISRQNRNIRRRKNGYSPTDNDIAQLKQLDISNTEQSPSTKTKPTRARRKLGRSCRLTSI</sequence>
<keyword evidence="3" id="KW-1185">Reference proteome</keyword>